<accession>A0A9C7F686</accession>
<protein>
    <submittedName>
        <fullName evidence="3">Uncharacterized protein</fullName>
    </submittedName>
</protein>
<reference evidence="3" key="1">
    <citation type="submission" date="2022-10" db="EMBL/GenBank/DDBJ databases">
        <title>Genome sequences of endogenous nimaviruses in decapod crustaceans.</title>
        <authorList>
            <person name="Kawato S."/>
            <person name="Nozaki R."/>
            <person name="Kondo H."/>
            <person name="Hirono I."/>
        </authorList>
    </citation>
    <scope>NUCLEOTIDE SEQUENCE</scope>
    <source>
        <strain evidence="3">Mikawa2016</strain>
    </source>
</reference>
<organism evidence="3">
    <name type="scientific">Penaeus monodon majanivirus A</name>
    <dbReference type="NCBI Taxonomy" id="2984271"/>
    <lineage>
        <taxon>Viruses</taxon>
        <taxon>Viruses incertae sedis</taxon>
        <taxon>Naldaviricetes</taxon>
        <taxon>Nimaviridae</taxon>
    </lineage>
</organism>
<proteinExistence type="predicted"/>
<name>A0A9C7F686_9VIRU</name>
<feature type="compositionally biased region" description="Basic and acidic residues" evidence="2">
    <location>
        <begin position="92"/>
        <end position="101"/>
    </location>
</feature>
<evidence type="ECO:0000256" key="2">
    <source>
        <dbReference type="SAM" id="MobiDB-lite"/>
    </source>
</evidence>
<evidence type="ECO:0000256" key="1">
    <source>
        <dbReference type="SAM" id="Coils"/>
    </source>
</evidence>
<dbReference type="EMBL" id="LC738870">
    <property type="protein sequence ID" value="BDT61886.1"/>
    <property type="molecule type" value="Genomic_DNA"/>
</dbReference>
<feature type="region of interest" description="Disordered" evidence="2">
    <location>
        <begin position="92"/>
        <end position="165"/>
    </location>
</feature>
<feature type="coiled-coil region" evidence="1">
    <location>
        <begin position="198"/>
        <end position="228"/>
    </location>
</feature>
<evidence type="ECO:0000313" key="3">
    <source>
        <dbReference type="EMBL" id="BDT61886.1"/>
    </source>
</evidence>
<sequence>MVAPHNSGIATRSFVRISGSGPCSAAGTVYMDFSRVCGAAAIVAARHRPPQAVMQAQHRRLSNSMDAAFLRKMAAIEDSFAESARVEIGGSEARRARREVSNLRAGARAGGGASARPAAGEGRGVPARKRTSALPARDRSPDGGQRKRLRSHPSEENGKAIAPPQAKAPKTIYIVVGMKGDDARLRTVAAGQPFLLSAESLRRLMDQTNRLLQENQALSQRVRAYQLNESVLR</sequence>
<keyword evidence="1" id="KW-0175">Coiled coil</keyword>
<feature type="compositionally biased region" description="Basic and acidic residues" evidence="2">
    <location>
        <begin position="136"/>
        <end position="145"/>
    </location>
</feature>